<evidence type="ECO:0000313" key="2">
    <source>
        <dbReference type="EMBL" id="QHT03841.1"/>
    </source>
</evidence>
<proteinExistence type="predicted"/>
<dbReference type="AlphaFoldDB" id="A0A6C0CHC4"/>
<feature type="transmembrane region" description="Helical" evidence="1">
    <location>
        <begin position="6"/>
        <end position="24"/>
    </location>
</feature>
<dbReference type="EMBL" id="MN739418">
    <property type="protein sequence ID" value="QHT03841.1"/>
    <property type="molecule type" value="Genomic_DNA"/>
</dbReference>
<sequence length="32" mass="3862">MELWYSVVIGTVIFSYIQLFNYNAKQYLQSKD</sequence>
<keyword evidence="1" id="KW-0812">Transmembrane</keyword>
<reference evidence="2" key="1">
    <citation type="journal article" date="2020" name="Nature">
        <title>Giant virus diversity and host interactions through global metagenomics.</title>
        <authorList>
            <person name="Schulz F."/>
            <person name="Roux S."/>
            <person name="Paez-Espino D."/>
            <person name="Jungbluth S."/>
            <person name="Walsh D.A."/>
            <person name="Denef V.J."/>
            <person name="McMahon K.D."/>
            <person name="Konstantinidis K.T."/>
            <person name="Eloe-Fadrosh E.A."/>
            <person name="Kyrpides N.C."/>
            <person name="Woyke T."/>
        </authorList>
    </citation>
    <scope>NUCLEOTIDE SEQUENCE</scope>
    <source>
        <strain evidence="2">GVMAG-M-3300021120-1</strain>
    </source>
</reference>
<accession>A0A6C0CHC4</accession>
<name>A0A6C0CHC4_9ZZZZ</name>
<keyword evidence="1" id="KW-1133">Transmembrane helix</keyword>
<protein>
    <submittedName>
        <fullName evidence="2">Uncharacterized protein</fullName>
    </submittedName>
</protein>
<keyword evidence="1" id="KW-0472">Membrane</keyword>
<organism evidence="2">
    <name type="scientific">viral metagenome</name>
    <dbReference type="NCBI Taxonomy" id="1070528"/>
    <lineage>
        <taxon>unclassified sequences</taxon>
        <taxon>metagenomes</taxon>
        <taxon>organismal metagenomes</taxon>
    </lineage>
</organism>
<evidence type="ECO:0000256" key="1">
    <source>
        <dbReference type="SAM" id="Phobius"/>
    </source>
</evidence>